<keyword evidence="1" id="KW-0472">Membrane</keyword>
<keyword evidence="1" id="KW-0812">Transmembrane</keyword>
<keyword evidence="4" id="KW-1185">Reference proteome</keyword>
<protein>
    <submittedName>
        <fullName evidence="3">Type II secretory pathway pseudopilin PulG</fullName>
    </submittedName>
</protein>
<evidence type="ECO:0000313" key="4">
    <source>
        <dbReference type="Proteomes" id="UP000585905"/>
    </source>
</evidence>
<reference evidence="3 4" key="1">
    <citation type="submission" date="2020-07" db="EMBL/GenBank/DDBJ databases">
        <title>Sequencing the genomes of 1000 actinobacteria strains.</title>
        <authorList>
            <person name="Klenk H.-P."/>
        </authorList>
    </citation>
    <scope>NUCLEOTIDE SEQUENCE [LARGE SCALE GENOMIC DNA]</scope>
    <source>
        <strain evidence="3 4">DSM 19663</strain>
    </source>
</reference>
<dbReference type="RefSeq" id="WP_182489050.1">
    <property type="nucleotide sequence ID" value="NZ_BAAAOV010000003.1"/>
</dbReference>
<dbReference type="EMBL" id="JACGWX010000001">
    <property type="protein sequence ID" value="MBA8846451.1"/>
    <property type="molecule type" value="Genomic_DNA"/>
</dbReference>
<organism evidence="3 4">
    <name type="scientific">Microcella alkalica</name>
    <dbReference type="NCBI Taxonomy" id="355930"/>
    <lineage>
        <taxon>Bacteria</taxon>
        <taxon>Bacillati</taxon>
        <taxon>Actinomycetota</taxon>
        <taxon>Actinomycetes</taxon>
        <taxon>Micrococcales</taxon>
        <taxon>Microbacteriaceae</taxon>
        <taxon>Microcella</taxon>
    </lineage>
</organism>
<evidence type="ECO:0000259" key="2">
    <source>
        <dbReference type="Pfam" id="PF13559"/>
    </source>
</evidence>
<name>A0A839E267_9MICO</name>
<proteinExistence type="predicted"/>
<dbReference type="InterPro" id="IPR025403">
    <property type="entry name" value="TgpA-like_C"/>
</dbReference>
<dbReference type="AlphaFoldDB" id="A0A839E267"/>
<dbReference type="Proteomes" id="UP000585905">
    <property type="component" value="Unassembled WGS sequence"/>
</dbReference>
<gene>
    <name evidence="3" type="ORF">FHX53_000015</name>
</gene>
<feature type="domain" description="Protein-glutamine gamma-glutamyltransferase-like C-terminal" evidence="2">
    <location>
        <begin position="134"/>
        <end position="203"/>
    </location>
</feature>
<evidence type="ECO:0000256" key="1">
    <source>
        <dbReference type="SAM" id="Phobius"/>
    </source>
</evidence>
<comment type="caution">
    <text evidence="3">The sequence shown here is derived from an EMBL/GenBank/DDBJ whole genome shotgun (WGS) entry which is preliminary data.</text>
</comment>
<feature type="transmembrane region" description="Helical" evidence="1">
    <location>
        <begin position="66"/>
        <end position="89"/>
    </location>
</feature>
<accession>A0A839E267</accession>
<evidence type="ECO:0000313" key="3">
    <source>
        <dbReference type="EMBL" id="MBA8846451.1"/>
    </source>
</evidence>
<keyword evidence="1" id="KW-1133">Transmembrane helix</keyword>
<dbReference type="Pfam" id="PF13559">
    <property type="entry name" value="DUF4129"/>
    <property type="match status" value="1"/>
</dbReference>
<sequence>MTPRPAAPVVTAPLEPDADGARDLLLDELAKLEYAQAQPTWFDLLTQSIIEWFANLEFGGTGGLPLGVLLVGGVLIALAVIAALIIYGLPRWRRRSRAGDDLFGESDARSARELRRNAAAAAARDDWHTAIADRYRAIARSLDERTLVALLPGTTAHAVARQAARAFPDAGADLEAAADLFDGVRYLAHDGDRDGYERVRALDDRLVGATPLLERATGSPDLVEAPR</sequence>